<dbReference type="Proteomes" id="UP001295794">
    <property type="component" value="Unassembled WGS sequence"/>
</dbReference>
<dbReference type="AlphaFoldDB" id="A0AAD2GWF2"/>
<dbReference type="EMBL" id="CAVNYO010000040">
    <property type="protein sequence ID" value="CAK5263539.1"/>
    <property type="molecule type" value="Genomic_DNA"/>
</dbReference>
<feature type="compositionally biased region" description="Low complexity" evidence="1">
    <location>
        <begin position="9"/>
        <end position="22"/>
    </location>
</feature>
<evidence type="ECO:0000313" key="3">
    <source>
        <dbReference type="Proteomes" id="UP001295794"/>
    </source>
</evidence>
<name>A0AAD2GWF2_9AGAR</name>
<sequence>MPASTSLFSATTGSKKTSSSRSHTTKEQRATYALRVIQKRSSDAAPRTPLAVTYDASVNIDPKVASTSKLMLPAKLMRPTTGHCDIEENLAIHYPELSGVPLEYIQDSISRSACCEAIKAAKVAPFNSKALPKALTISVNDEVAAACPTHMLAVHGGIPSSHRASASSSKKLADKAPPCAVGIYPIHHLLFASHCARFPTAIPLSQPLDFVDDQGNTSVPVAALRVPSPETFSLLHGYLYTRSAARIAMLLSPPCGADWLQLAQHAKQVHGLWANAYSLGVVDEQLYDALDLAWARTLGAMRACQ</sequence>
<evidence type="ECO:0000313" key="2">
    <source>
        <dbReference type="EMBL" id="CAK5263539.1"/>
    </source>
</evidence>
<accession>A0AAD2GWF2</accession>
<evidence type="ECO:0000256" key="1">
    <source>
        <dbReference type="SAM" id="MobiDB-lite"/>
    </source>
</evidence>
<keyword evidence="3" id="KW-1185">Reference proteome</keyword>
<comment type="caution">
    <text evidence="2">The sequence shown here is derived from an EMBL/GenBank/DDBJ whole genome shotgun (WGS) entry which is preliminary data.</text>
</comment>
<feature type="region of interest" description="Disordered" evidence="1">
    <location>
        <begin position="1"/>
        <end position="29"/>
    </location>
</feature>
<organism evidence="2 3">
    <name type="scientific">Mycena citricolor</name>
    <dbReference type="NCBI Taxonomy" id="2018698"/>
    <lineage>
        <taxon>Eukaryota</taxon>
        <taxon>Fungi</taxon>
        <taxon>Dikarya</taxon>
        <taxon>Basidiomycota</taxon>
        <taxon>Agaricomycotina</taxon>
        <taxon>Agaricomycetes</taxon>
        <taxon>Agaricomycetidae</taxon>
        <taxon>Agaricales</taxon>
        <taxon>Marasmiineae</taxon>
        <taxon>Mycenaceae</taxon>
        <taxon>Mycena</taxon>
    </lineage>
</organism>
<reference evidence="2" key="1">
    <citation type="submission" date="2023-11" db="EMBL/GenBank/DDBJ databases">
        <authorList>
            <person name="De Vega J J."/>
            <person name="De Vega J J."/>
        </authorList>
    </citation>
    <scope>NUCLEOTIDE SEQUENCE</scope>
</reference>
<proteinExistence type="predicted"/>
<protein>
    <submittedName>
        <fullName evidence="2">Uncharacterized protein</fullName>
    </submittedName>
</protein>
<gene>
    <name evidence="2" type="ORF">MYCIT1_LOCUS3003</name>
</gene>